<dbReference type="Pfam" id="PF01926">
    <property type="entry name" value="MMR_HSR1"/>
    <property type="match status" value="1"/>
</dbReference>
<feature type="domain" description="MnmE helical" evidence="9">
    <location>
        <begin position="180"/>
        <end position="516"/>
    </location>
</feature>
<dbReference type="SUPFAM" id="SSF103025">
    <property type="entry name" value="Folate-binding domain"/>
    <property type="match status" value="1"/>
</dbReference>
<dbReference type="Gene3D" id="1.20.120.430">
    <property type="entry name" value="tRNA modification GTPase MnmE domain 2"/>
    <property type="match status" value="1"/>
</dbReference>
<dbReference type="GO" id="GO:0002098">
    <property type="term" value="P:tRNA wobble uridine modification"/>
    <property type="evidence" value="ECO:0007669"/>
    <property type="project" value="TreeGrafter"/>
</dbReference>
<feature type="domain" description="G" evidence="7">
    <location>
        <begin position="277"/>
        <end position="365"/>
    </location>
</feature>
<gene>
    <name evidence="10" type="ORF">DFH05DRAFT_1496310</name>
</gene>
<dbReference type="InterPro" id="IPR004520">
    <property type="entry name" value="GTPase_MnmE"/>
</dbReference>
<evidence type="ECO:0000259" key="9">
    <source>
        <dbReference type="Pfam" id="PF12631"/>
    </source>
</evidence>
<dbReference type="SUPFAM" id="SSF52540">
    <property type="entry name" value="P-loop containing nucleoside triphosphate hydrolases"/>
    <property type="match status" value="1"/>
</dbReference>
<evidence type="ECO:0000259" key="8">
    <source>
        <dbReference type="Pfam" id="PF10396"/>
    </source>
</evidence>
<dbReference type="GO" id="GO:0003924">
    <property type="term" value="F:GTPase activity"/>
    <property type="evidence" value="ECO:0007669"/>
    <property type="project" value="InterPro"/>
</dbReference>
<comment type="caution">
    <text evidence="10">The sequence shown here is derived from an EMBL/GenBank/DDBJ whole genome shotgun (WGS) entry which is preliminary data.</text>
</comment>
<dbReference type="GO" id="GO:0030488">
    <property type="term" value="P:tRNA methylation"/>
    <property type="evidence" value="ECO:0007669"/>
    <property type="project" value="TreeGrafter"/>
</dbReference>
<dbReference type="InterPro" id="IPR025867">
    <property type="entry name" value="MnmE_helical"/>
</dbReference>
<dbReference type="HAMAP" id="MF_00379">
    <property type="entry name" value="GTPase_MnmE"/>
    <property type="match status" value="1"/>
</dbReference>
<dbReference type="Proteomes" id="UP001142393">
    <property type="component" value="Unassembled WGS sequence"/>
</dbReference>
<dbReference type="AlphaFoldDB" id="A0A9W8NYW9"/>
<name>A0A9W8NYW9_9AGAR</name>
<dbReference type="InterPro" id="IPR006073">
    <property type="entry name" value="GTP-bd"/>
</dbReference>
<dbReference type="NCBIfam" id="TIGR00231">
    <property type="entry name" value="small_GTP"/>
    <property type="match status" value="1"/>
</dbReference>
<sequence>MQSLLLRNARSILRGYSSINSHLKRPLTVGGIHPIQTLQRCTPRSQSSLVLSDAQRKTIYALSTPMGKAGVAVIRISGPDALKVWNSVVQTTSKRPPEPWKLQRCKIVHPGRQEVLDDGLAVFFKSPKSFTTEDVLELHIHSGRAIISSVLNALSALSFCRPAEAGEFTRRAFQGGRLDLTQVEGLKDLIDAETESQRRVALEAAGGASRTQFEHLRSEIIHCLAMVEALIDFGEGEDLEDGVFEQARAKAFQLNKTIKSHLEDGRRGEIIRSGLRLAIFGPPNAGKSSLLNYLAQREAAIVTSLPGTTRDILELSLDIGGLPLIVADTAGLRATDDLVESIGIERARSMVQASNIALCVLSLPEIYDRTSSSFRIPSPLKDLVTSETCFLLNKSDLLVVQPSDAQIQEVLGKNAWVASLETGQGTPEFLSQFTEMLKQRYDMGDEQGTTMPLVTHARHRTHLASASQFIDSFLEYSSQDIVLGAEELRYAALAVGKISWTIDVEDVLDSVFKDFCIGK</sequence>
<dbReference type="InterPro" id="IPR018948">
    <property type="entry name" value="GTP-bd_TrmE_N"/>
</dbReference>
<evidence type="ECO:0000313" key="11">
    <source>
        <dbReference type="Proteomes" id="UP001142393"/>
    </source>
</evidence>
<evidence type="ECO:0000256" key="3">
    <source>
        <dbReference type="ARBA" id="ARBA00022694"/>
    </source>
</evidence>
<keyword evidence="4 6" id="KW-0547">Nucleotide-binding</keyword>
<dbReference type="Pfam" id="PF10396">
    <property type="entry name" value="TrmE_N"/>
    <property type="match status" value="1"/>
</dbReference>
<proteinExistence type="inferred from homology"/>
<dbReference type="Gene3D" id="3.40.50.300">
    <property type="entry name" value="P-loop containing nucleotide triphosphate hydrolases"/>
    <property type="match status" value="1"/>
</dbReference>
<dbReference type="CDD" id="cd14858">
    <property type="entry name" value="TrmE_N"/>
    <property type="match status" value="1"/>
</dbReference>
<dbReference type="GO" id="GO:0005525">
    <property type="term" value="F:GTP binding"/>
    <property type="evidence" value="ECO:0007669"/>
    <property type="project" value="UniProtKB-KW"/>
</dbReference>
<evidence type="ECO:0000256" key="6">
    <source>
        <dbReference type="RuleBase" id="RU003313"/>
    </source>
</evidence>
<dbReference type="Pfam" id="PF12631">
    <property type="entry name" value="MnmE_helical"/>
    <property type="match status" value="1"/>
</dbReference>
<dbReference type="NCBIfam" id="NF003661">
    <property type="entry name" value="PRK05291.1-3"/>
    <property type="match status" value="1"/>
</dbReference>
<keyword evidence="3 6" id="KW-0819">tRNA processing</keyword>
<reference evidence="10 11" key="1">
    <citation type="journal article" date="2023" name="Proc. Natl. Acad. Sci. U.S.A.">
        <title>A global phylogenomic analysis of the shiitake genus Lentinula.</title>
        <authorList>
            <person name="Sierra-Patev S."/>
            <person name="Min B."/>
            <person name="Naranjo-Ortiz M."/>
            <person name="Looney B."/>
            <person name="Konkel Z."/>
            <person name="Slot J.C."/>
            <person name="Sakamoto Y."/>
            <person name="Steenwyk J.L."/>
            <person name="Rokas A."/>
            <person name="Carro J."/>
            <person name="Camarero S."/>
            <person name="Ferreira P."/>
            <person name="Molpeceres G."/>
            <person name="Ruiz-Duenas F.J."/>
            <person name="Serrano A."/>
            <person name="Henrissat B."/>
            <person name="Drula E."/>
            <person name="Hughes K.W."/>
            <person name="Mata J.L."/>
            <person name="Ishikawa N.K."/>
            <person name="Vargas-Isla R."/>
            <person name="Ushijima S."/>
            <person name="Smith C.A."/>
            <person name="Donoghue J."/>
            <person name="Ahrendt S."/>
            <person name="Andreopoulos W."/>
            <person name="He G."/>
            <person name="LaButti K."/>
            <person name="Lipzen A."/>
            <person name="Ng V."/>
            <person name="Riley R."/>
            <person name="Sandor L."/>
            <person name="Barry K."/>
            <person name="Martinez A.T."/>
            <person name="Xiao Y."/>
            <person name="Gibbons J.G."/>
            <person name="Terashima K."/>
            <person name="Grigoriev I.V."/>
            <person name="Hibbett D."/>
        </authorList>
    </citation>
    <scope>NUCLEOTIDE SEQUENCE [LARGE SCALE GENOMIC DNA]</scope>
    <source>
        <strain evidence="10 11">TFB7810</strain>
    </source>
</reference>
<dbReference type="InterPro" id="IPR031168">
    <property type="entry name" value="G_TrmE"/>
</dbReference>
<dbReference type="SUPFAM" id="SSF116878">
    <property type="entry name" value="TrmE connector domain"/>
    <property type="match status" value="1"/>
</dbReference>
<dbReference type="CDD" id="cd04164">
    <property type="entry name" value="trmE"/>
    <property type="match status" value="1"/>
</dbReference>
<dbReference type="InterPro" id="IPR027266">
    <property type="entry name" value="TrmE/GcvT-like"/>
</dbReference>
<evidence type="ECO:0000256" key="5">
    <source>
        <dbReference type="ARBA" id="ARBA00023134"/>
    </source>
</evidence>
<keyword evidence="5 6" id="KW-0342">GTP-binding</keyword>
<dbReference type="InterPro" id="IPR005225">
    <property type="entry name" value="Small_GTP-bd"/>
</dbReference>
<evidence type="ECO:0000256" key="1">
    <source>
        <dbReference type="ARBA" id="ARBA00004173"/>
    </source>
</evidence>
<evidence type="ECO:0000313" key="10">
    <source>
        <dbReference type="EMBL" id="KAJ3743504.1"/>
    </source>
</evidence>
<feature type="domain" description="GTP-binding protein TrmE N-terminal" evidence="8">
    <location>
        <begin position="58"/>
        <end position="177"/>
    </location>
</feature>
<dbReference type="FunFam" id="3.30.1360.120:FF:000007">
    <property type="entry name" value="tRNA modification GTPase GTPBP3, mitochondrial"/>
    <property type="match status" value="1"/>
</dbReference>
<comment type="similarity">
    <text evidence="2 6">Belongs to the TRAFAC class TrmE-Era-EngA-EngB-Septin-like GTPase superfamily. TrmE GTPase family.</text>
</comment>
<evidence type="ECO:0000256" key="4">
    <source>
        <dbReference type="ARBA" id="ARBA00022741"/>
    </source>
</evidence>
<evidence type="ECO:0000259" key="7">
    <source>
        <dbReference type="Pfam" id="PF01926"/>
    </source>
</evidence>
<dbReference type="PANTHER" id="PTHR42714:SF2">
    <property type="entry name" value="TRNA MODIFICATION GTPASE GTPBP3, MITOCHONDRIAL"/>
    <property type="match status" value="1"/>
</dbReference>
<keyword evidence="11" id="KW-1185">Reference proteome</keyword>
<dbReference type="EMBL" id="JANVFU010000008">
    <property type="protein sequence ID" value="KAJ3743504.1"/>
    <property type="molecule type" value="Genomic_DNA"/>
</dbReference>
<dbReference type="InterPro" id="IPR027417">
    <property type="entry name" value="P-loop_NTPase"/>
</dbReference>
<dbReference type="Gene3D" id="3.30.1360.120">
    <property type="entry name" value="Probable tRNA modification gtpase trme, domain 1"/>
    <property type="match status" value="1"/>
</dbReference>
<protein>
    <submittedName>
        <fullName evidence="10">tRNA modification GTPase TrmE</fullName>
    </submittedName>
</protein>
<evidence type="ECO:0000256" key="2">
    <source>
        <dbReference type="ARBA" id="ARBA00011043"/>
    </source>
</evidence>
<dbReference type="NCBIfam" id="TIGR00450">
    <property type="entry name" value="mnmE_trmE_thdF"/>
    <property type="match status" value="1"/>
</dbReference>
<comment type="subcellular location">
    <subcellularLocation>
        <location evidence="1">Mitochondrion</location>
    </subcellularLocation>
</comment>
<organism evidence="10 11">
    <name type="scientific">Lentinula detonsa</name>
    <dbReference type="NCBI Taxonomy" id="2804962"/>
    <lineage>
        <taxon>Eukaryota</taxon>
        <taxon>Fungi</taxon>
        <taxon>Dikarya</taxon>
        <taxon>Basidiomycota</taxon>
        <taxon>Agaricomycotina</taxon>
        <taxon>Agaricomycetes</taxon>
        <taxon>Agaricomycetidae</taxon>
        <taxon>Agaricales</taxon>
        <taxon>Marasmiineae</taxon>
        <taxon>Omphalotaceae</taxon>
        <taxon>Lentinula</taxon>
    </lineage>
</organism>
<dbReference type="InterPro" id="IPR027368">
    <property type="entry name" value="MnmE_dom2"/>
</dbReference>
<dbReference type="PANTHER" id="PTHR42714">
    <property type="entry name" value="TRNA MODIFICATION GTPASE GTPBP3"/>
    <property type="match status" value="1"/>
</dbReference>
<dbReference type="GO" id="GO:0005739">
    <property type="term" value="C:mitochondrion"/>
    <property type="evidence" value="ECO:0007669"/>
    <property type="project" value="UniProtKB-SubCell"/>
</dbReference>
<accession>A0A9W8NYW9</accession>